<dbReference type="PANTHER" id="PTHR16525:SF0">
    <property type="entry name" value="PROTEIN C12ORF4"/>
    <property type="match status" value="1"/>
</dbReference>
<dbReference type="EMBL" id="CP045907">
    <property type="protein sequence ID" value="QQP35585.1"/>
    <property type="molecule type" value="Genomic_DNA"/>
</dbReference>
<keyword evidence="2" id="KW-1185">Reference proteome</keyword>
<dbReference type="OrthoDB" id="415359at2759"/>
<dbReference type="AlphaFoldDB" id="A0A7T8GPY2"/>
<dbReference type="Pfam" id="PF10154">
    <property type="entry name" value="Fy-3"/>
    <property type="match status" value="1"/>
</dbReference>
<dbReference type="InterPro" id="IPR019311">
    <property type="entry name" value="Fy-3"/>
</dbReference>
<evidence type="ECO:0000313" key="2">
    <source>
        <dbReference type="Proteomes" id="UP000595437"/>
    </source>
</evidence>
<accession>A0A7T8GPY2</accession>
<name>A0A7T8GPY2_CALRO</name>
<gene>
    <name evidence="1" type="ORF">FKW44_023851</name>
</gene>
<sequence length="163" mass="18134">ISGTLIQLEHSHARALQDKHEANASILHSDSQGSSELLQSRLASDLSNVRDTQYREFREWVMRVHEEFQEGKKPDIARSGSSFSIEASPSAPRLQESFTITLGAQMKQMHNLRLVAAEVLELCRYPSPMEDSSSPNAFKHPCPSTQTTSAASFSSMIRALSPY</sequence>
<dbReference type="Proteomes" id="UP000595437">
    <property type="component" value="Chromosome 18"/>
</dbReference>
<dbReference type="GO" id="GO:0005737">
    <property type="term" value="C:cytoplasm"/>
    <property type="evidence" value="ECO:0007669"/>
    <property type="project" value="TreeGrafter"/>
</dbReference>
<feature type="non-terminal residue" evidence="1">
    <location>
        <position position="1"/>
    </location>
</feature>
<dbReference type="PANTHER" id="PTHR16525">
    <property type="entry name" value="PROTEIN C12ORF4"/>
    <property type="match status" value="1"/>
</dbReference>
<organism evidence="1 2">
    <name type="scientific">Caligus rogercresseyi</name>
    <name type="common">Sea louse</name>
    <dbReference type="NCBI Taxonomy" id="217165"/>
    <lineage>
        <taxon>Eukaryota</taxon>
        <taxon>Metazoa</taxon>
        <taxon>Ecdysozoa</taxon>
        <taxon>Arthropoda</taxon>
        <taxon>Crustacea</taxon>
        <taxon>Multicrustacea</taxon>
        <taxon>Hexanauplia</taxon>
        <taxon>Copepoda</taxon>
        <taxon>Siphonostomatoida</taxon>
        <taxon>Caligidae</taxon>
        <taxon>Caligus</taxon>
    </lineage>
</organism>
<evidence type="ECO:0000313" key="1">
    <source>
        <dbReference type="EMBL" id="QQP35585.1"/>
    </source>
</evidence>
<reference evidence="2" key="1">
    <citation type="submission" date="2021-01" db="EMBL/GenBank/DDBJ databases">
        <title>Caligus Genome Assembly.</title>
        <authorList>
            <person name="Gallardo-Escarate C."/>
        </authorList>
    </citation>
    <scope>NUCLEOTIDE SEQUENCE [LARGE SCALE GENOMIC DNA]</scope>
</reference>
<proteinExistence type="predicted"/>
<protein>
    <submittedName>
        <fullName evidence="1">Uncharacterized protein</fullName>
    </submittedName>
</protein>